<reference evidence="2 3" key="1">
    <citation type="submission" date="2018-04" db="EMBL/GenBank/DDBJ databases">
        <title>Genomic Encyclopedia of Type Strains, Phase IV (KMG-IV): sequencing the most valuable type-strain genomes for metagenomic binning, comparative biology and taxonomic classification.</title>
        <authorList>
            <person name="Goeker M."/>
        </authorList>
    </citation>
    <scope>NUCLEOTIDE SEQUENCE [LARGE SCALE GENOMIC DNA]</scope>
    <source>
        <strain evidence="2 3">DSM 100231</strain>
    </source>
</reference>
<dbReference type="EMBL" id="QEKI01000008">
    <property type="protein sequence ID" value="PVY40231.1"/>
    <property type="molecule type" value="Genomic_DNA"/>
</dbReference>
<dbReference type="AlphaFoldDB" id="A0A2U1AV54"/>
<accession>A0A2U1AV54</accession>
<dbReference type="InterPro" id="IPR015943">
    <property type="entry name" value="WD40/YVTN_repeat-like_dom_sf"/>
</dbReference>
<comment type="caution">
    <text evidence="2">The sequence shown here is derived from an EMBL/GenBank/DDBJ whole genome shotgun (WGS) entry which is preliminary data.</text>
</comment>
<dbReference type="OrthoDB" id="980225at2"/>
<evidence type="ECO:0000256" key="1">
    <source>
        <dbReference type="SAM" id="SignalP"/>
    </source>
</evidence>
<dbReference type="Proteomes" id="UP000245466">
    <property type="component" value="Unassembled WGS sequence"/>
</dbReference>
<dbReference type="InterPro" id="IPR011044">
    <property type="entry name" value="Quino_amine_DH_bsu"/>
</dbReference>
<organism evidence="2 3">
    <name type="scientific">Pontibacter virosus</name>
    <dbReference type="NCBI Taxonomy" id="1765052"/>
    <lineage>
        <taxon>Bacteria</taxon>
        <taxon>Pseudomonadati</taxon>
        <taxon>Bacteroidota</taxon>
        <taxon>Cytophagia</taxon>
        <taxon>Cytophagales</taxon>
        <taxon>Hymenobacteraceae</taxon>
        <taxon>Pontibacter</taxon>
    </lineage>
</organism>
<gene>
    <name evidence="2" type="ORF">C8E01_108125</name>
</gene>
<sequence length="608" mass="68872">MKQLLRLCFGILSCLLLACDYSPSGSHFEEINPNQQVLADITLTDQQDTIFVRGDLNLYFNVFLPDREYYGHTLELGDQMLSNGDSKGGAYYFQSEKYSDGFHTLRYTAYIRSGTGSLADKYRAEAIQVSRTWVVQIYNSAPTAPAVTHIAPEDGQLHITSEPYTGLLFKSMDLVRQLSDFPPHILASTTDPNTTSWTDDNYIGGPVTYWIVVHLDEKKYSTGTAGTAASYHYPMPAILKASYEVDNQVKITFSSTPFKSFKSYVLSSDMGFFETYDRNDTVVTFPDPGFGRDLPSTLRTYTKASLSYYDNWYASYNTIPGRGTAWGPFEDATILRSAATDRFLIWQAGTLYLYDAAAMRVLQQRDVSYQSMDHGLAKSALSVDGRYAYIVLNDVIHRISPSTLQTLETYQLHDLLPYTDYNSFGIGVSNNHRLMIAAQNTATGMDTVYLVDMERRKVLTRIGKEIGAAYSELSSDGRAMRVSQSIYLEQSNGTWQDQAHVTQDTYAFAFHPTKPLYAYKEGQKITLYSTITGARQKIITTEKELFQYEIDAGSSHLFGYEEKMARDRNLYVYNLDTGQRLRKLKLADGVIAFVYKDRIFSHERFIQL</sequence>
<proteinExistence type="predicted"/>
<dbReference type="Gene3D" id="2.130.10.10">
    <property type="entry name" value="YVTN repeat-like/Quinoprotein amine dehydrogenase"/>
    <property type="match status" value="1"/>
</dbReference>
<feature type="signal peptide" evidence="1">
    <location>
        <begin position="1"/>
        <end position="18"/>
    </location>
</feature>
<name>A0A2U1AV54_9BACT</name>
<evidence type="ECO:0008006" key="4">
    <source>
        <dbReference type="Google" id="ProtNLM"/>
    </source>
</evidence>
<evidence type="ECO:0000313" key="2">
    <source>
        <dbReference type="EMBL" id="PVY40231.1"/>
    </source>
</evidence>
<feature type="chain" id="PRO_5015451421" description="PKD family protein" evidence="1">
    <location>
        <begin position="19"/>
        <end position="608"/>
    </location>
</feature>
<protein>
    <recommendedName>
        <fullName evidence="4">PKD family protein</fullName>
    </recommendedName>
</protein>
<keyword evidence="1" id="KW-0732">Signal</keyword>
<dbReference type="SUPFAM" id="SSF50969">
    <property type="entry name" value="YVTN repeat-like/Quinoprotein amine dehydrogenase"/>
    <property type="match status" value="1"/>
</dbReference>
<dbReference type="PROSITE" id="PS51257">
    <property type="entry name" value="PROKAR_LIPOPROTEIN"/>
    <property type="match status" value="1"/>
</dbReference>
<dbReference type="RefSeq" id="WP_116543957.1">
    <property type="nucleotide sequence ID" value="NZ_QEKI01000008.1"/>
</dbReference>
<keyword evidence="3" id="KW-1185">Reference proteome</keyword>
<evidence type="ECO:0000313" key="3">
    <source>
        <dbReference type="Proteomes" id="UP000245466"/>
    </source>
</evidence>